<gene>
    <name evidence="1" type="ORF">BDY19DRAFT_874510</name>
</gene>
<sequence>MTPYREHLINYREISSRAIRAANSQMFKAVGMGDMYVTAPNGETTTRYLLKNVLHAPAMSATLVSLGRLDDAGLHVSFWNSTCQI</sequence>
<accession>A0ACB8U3W7</accession>
<reference evidence="1" key="1">
    <citation type="journal article" date="2021" name="Environ. Microbiol.">
        <title>Gene family expansions and transcriptome signatures uncover fungal adaptations to wood decay.</title>
        <authorList>
            <person name="Hage H."/>
            <person name="Miyauchi S."/>
            <person name="Viragh M."/>
            <person name="Drula E."/>
            <person name="Min B."/>
            <person name="Chaduli D."/>
            <person name="Navarro D."/>
            <person name="Favel A."/>
            <person name="Norest M."/>
            <person name="Lesage-Meessen L."/>
            <person name="Balint B."/>
            <person name="Merenyi Z."/>
            <person name="de Eugenio L."/>
            <person name="Morin E."/>
            <person name="Martinez A.T."/>
            <person name="Baldrian P."/>
            <person name="Stursova M."/>
            <person name="Martinez M.J."/>
            <person name="Novotny C."/>
            <person name="Magnuson J.K."/>
            <person name="Spatafora J.W."/>
            <person name="Maurice S."/>
            <person name="Pangilinan J."/>
            <person name="Andreopoulos W."/>
            <person name="LaButti K."/>
            <person name="Hundley H."/>
            <person name="Na H."/>
            <person name="Kuo A."/>
            <person name="Barry K."/>
            <person name="Lipzen A."/>
            <person name="Henrissat B."/>
            <person name="Riley R."/>
            <person name="Ahrendt S."/>
            <person name="Nagy L.G."/>
            <person name="Grigoriev I.V."/>
            <person name="Martin F."/>
            <person name="Rosso M.N."/>
        </authorList>
    </citation>
    <scope>NUCLEOTIDE SEQUENCE</scope>
    <source>
        <strain evidence="1">CBS 384.51</strain>
    </source>
</reference>
<feature type="non-terminal residue" evidence="1">
    <location>
        <position position="85"/>
    </location>
</feature>
<organism evidence="1 2">
    <name type="scientific">Irpex rosettiformis</name>
    <dbReference type="NCBI Taxonomy" id="378272"/>
    <lineage>
        <taxon>Eukaryota</taxon>
        <taxon>Fungi</taxon>
        <taxon>Dikarya</taxon>
        <taxon>Basidiomycota</taxon>
        <taxon>Agaricomycotina</taxon>
        <taxon>Agaricomycetes</taxon>
        <taxon>Polyporales</taxon>
        <taxon>Irpicaceae</taxon>
        <taxon>Irpex</taxon>
    </lineage>
</organism>
<dbReference type="Proteomes" id="UP001055072">
    <property type="component" value="Unassembled WGS sequence"/>
</dbReference>
<protein>
    <submittedName>
        <fullName evidence="1">Uncharacterized protein</fullName>
    </submittedName>
</protein>
<evidence type="ECO:0000313" key="1">
    <source>
        <dbReference type="EMBL" id="KAI0088971.1"/>
    </source>
</evidence>
<evidence type="ECO:0000313" key="2">
    <source>
        <dbReference type="Proteomes" id="UP001055072"/>
    </source>
</evidence>
<proteinExistence type="predicted"/>
<keyword evidence="2" id="KW-1185">Reference proteome</keyword>
<comment type="caution">
    <text evidence="1">The sequence shown here is derived from an EMBL/GenBank/DDBJ whole genome shotgun (WGS) entry which is preliminary data.</text>
</comment>
<name>A0ACB8U3W7_9APHY</name>
<dbReference type="EMBL" id="MU274912">
    <property type="protein sequence ID" value="KAI0088971.1"/>
    <property type="molecule type" value="Genomic_DNA"/>
</dbReference>